<proteinExistence type="predicted"/>
<dbReference type="RefSeq" id="XP_008879704.1">
    <property type="nucleotide sequence ID" value="XM_008881482.1"/>
</dbReference>
<reference evidence="2" key="1">
    <citation type="submission" date="2013-12" db="EMBL/GenBank/DDBJ databases">
        <title>The Genome Sequence of Aphanomyces invadans NJM9701.</title>
        <authorList>
            <consortium name="The Broad Institute Genomics Platform"/>
            <person name="Russ C."/>
            <person name="Tyler B."/>
            <person name="van West P."/>
            <person name="Dieguez-Uribeondo J."/>
            <person name="Young S.K."/>
            <person name="Zeng Q."/>
            <person name="Gargeya S."/>
            <person name="Fitzgerald M."/>
            <person name="Abouelleil A."/>
            <person name="Alvarado L."/>
            <person name="Chapman S.B."/>
            <person name="Gainer-Dewar J."/>
            <person name="Goldberg J."/>
            <person name="Griggs A."/>
            <person name="Gujja S."/>
            <person name="Hansen M."/>
            <person name="Howarth C."/>
            <person name="Imamovic A."/>
            <person name="Ireland A."/>
            <person name="Larimer J."/>
            <person name="McCowan C."/>
            <person name="Murphy C."/>
            <person name="Pearson M."/>
            <person name="Poon T.W."/>
            <person name="Priest M."/>
            <person name="Roberts A."/>
            <person name="Saif S."/>
            <person name="Shea T."/>
            <person name="Sykes S."/>
            <person name="Wortman J."/>
            <person name="Nusbaum C."/>
            <person name="Birren B."/>
        </authorList>
    </citation>
    <scope>NUCLEOTIDE SEQUENCE [LARGE SCALE GENOMIC DNA]</scope>
    <source>
        <strain evidence="2">NJM9701</strain>
    </source>
</reference>
<sequence length="200" mass="21899">MARQPATNASAAKHSQSKRPSKRTQPVVKSAGSTRGVSSAKSIKDRILFILQDAPALIGLRTIKKRLVSDFGMVESKLFNTNVNKALRDLSSSGPRDDFGRHNGSYHGGPNSPAFIAHQAKPASYVPPEGSSAGINEDWMMCCHCHTHCDSTFLDEDSTSRGCAFRCSNCDTVYWTWISDGATHPVEYARRHRTCSPVDD</sequence>
<name>A0A024TCK4_9STRA</name>
<evidence type="ECO:0000313" key="2">
    <source>
        <dbReference type="EMBL" id="ETV91778.1"/>
    </source>
</evidence>
<dbReference type="AlphaFoldDB" id="A0A024TCK4"/>
<protein>
    <submittedName>
        <fullName evidence="2">Uncharacterized protein</fullName>
    </submittedName>
</protein>
<feature type="region of interest" description="Disordered" evidence="1">
    <location>
        <begin position="1"/>
        <end position="36"/>
    </location>
</feature>
<organism evidence="2">
    <name type="scientific">Aphanomyces invadans</name>
    <dbReference type="NCBI Taxonomy" id="157072"/>
    <lineage>
        <taxon>Eukaryota</taxon>
        <taxon>Sar</taxon>
        <taxon>Stramenopiles</taxon>
        <taxon>Oomycota</taxon>
        <taxon>Saprolegniomycetes</taxon>
        <taxon>Saprolegniales</taxon>
        <taxon>Verrucalvaceae</taxon>
        <taxon>Aphanomyces</taxon>
    </lineage>
</organism>
<dbReference type="GeneID" id="20090884"/>
<feature type="compositionally biased region" description="Polar residues" evidence="1">
    <location>
        <begin position="1"/>
        <end position="14"/>
    </location>
</feature>
<dbReference type="OrthoDB" id="69759at2759"/>
<dbReference type="VEuPathDB" id="FungiDB:H310_13834"/>
<accession>A0A024TCK4</accession>
<gene>
    <name evidence="2" type="ORF">H310_13834</name>
</gene>
<dbReference type="EMBL" id="KI914007">
    <property type="protein sequence ID" value="ETV91778.1"/>
    <property type="molecule type" value="Genomic_DNA"/>
</dbReference>
<evidence type="ECO:0000256" key="1">
    <source>
        <dbReference type="SAM" id="MobiDB-lite"/>
    </source>
</evidence>